<dbReference type="InParanoid" id="A0A540VIG6"/>
<evidence type="ECO:0000256" key="1">
    <source>
        <dbReference type="SAM" id="Phobius"/>
    </source>
</evidence>
<dbReference type="InterPro" id="IPR009324">
    <property type="entry name" value="DUF981"/>
</dbReference>
<dbReference type="EMBL" id="VIGC01000008">
    <property type="protein sequence ID" value="TQE96481.1"/>
    <property type="molecule type" value="Genomic_DNA"/>
</dbReference>
<feature type="transmembrane region" description="Helical" evidence="1">
    <location>
        <begin position="128"/>
        <end position="147"/>
    </location>
</feature>
<organism evidence="2 3">
    <name type="scientific">Litorilinea aerophila</name>
    <dbReference type="NCBI Taxonomy" id="1204385"/>
    <lineage>
        <taxon>Bacteria</taxon>
        <taxon>Bacillati</taxon>
        <taxon>Chloroflexota</taxon>
        <taxon>Caldilineae</taxon>
        <taxon>Caldilineales</taxon>
        <taxon>Caldilineaceae</taxon>
        <taxon>Litorilinea</taxon>
    </lineage>
</organism>
<accession>A0A540VIG6</accession>
<sequence length="189" mass="20005">MILILGLVTAAGAAGAAYMLYVAQGKETPEIRKEFGALFFLIGLFSLGGFVQLIWSDWAGFPAGHYTELFGVTTGLFSFMLLAAGFYLYSGLDLRALAWPSVLLGLYLIQGARAVITFGLTRNPPVTFVLWLAAGLASIGMLPFAYAKDSTRRTLAYAGALVLAVMALAAFVTGFAGFFGHIAEVVQGG</sequence>
<gene>
    <name evidence="2" type="ORF">FKZ61_07575</name>
</gene>
<evidence type="ECO:0000313" key="2">
    <source>
        <dbReference type="EMBL" id="TQE96481.1"/>
    </source>
</evidence>
<comment type="caution">
    <text evidence="2">The sequence shown here is derived from an EMBL/GenBank/DDBJ whole genome shotgun (WGS) entry which is preliminary data.</text>
</comment>
<dbReference type="OrthoDB" id="33271at2"/>
<feature type="transmembrane region" description="Helical" evidence="1">
    <location>
        <begin position="6"/>
        <end position="23"/>
    </location>
</feature>
<keyword evidence="3" id="KW-1185">Reference proteome</keyword>
<reference evidence="2 3" key="1">
    <citation type="submission" date="2019-06" db="EMBL/GenBank/DDBJ databases">
        <title>Genome sequence of Litorilinea aerophila BAA-2444.</title>
        <authorList>
            <person name="Maclea K.S."/>
            <person name="Maurais E.G."/>
            <person name="Iannazzi L.C."/>
        </authorList>
    </citation>
    <scope>NUCLEOTIDE SEQUENCE [LARGE SCALE GENOMIC DNA]</scope>
    <source>
        <strain evidence="2 3">ATCC BAA-2444</strain>
    </source>
</reference>
<keyword evidence="1" id="KW-0472">Membrane</keyword>
<feature type="transmembrane region" description="Helical" evidence="1">
    <location>
        <begin position="154"/>
        <end position="179"/>
    </location>
</feature>
<keyword evidence="1" id="KW-0812">Transmembrane</keyword>
<evidence type="ECO:0000313" key="3">
    <source>
        <dbReference type="Proteomes" id="UP000317371"/>
    </source>
</evidence>
<dbReference type="Proteomes" id="UP000317371">
    <property type="component" value="Unassembled WGS sequence"/>
</dbReference>
<feature type="transmembrane region" description="Helical" evidence="1">
    <location>
        <begin position="35"/>
        <end position="55"/>
    </location>
</feature>
<proteinExistence type="predicted"/>
<name>A0A540VIG6_9CHLR</name>
<dbReference type="AlphaFoldDB" id="A0A540VIG6"/>
<protein>
    <submittedName>
        <fullName evidence="2">DUF981 domain-containing protein</fullName>
    </submittedName>
</protein>
<keyword evidence="1" id="KW-1133">Transmembrane helix</keyword>
<feature type="transmembrane region" description="Helical" evidence="1">
    <location>
        <begin position="67"/>
        <end position="89"/>
    </location>
</feature>
<feature type="transmembrane region" description="Helical" evidence="1">
    <location>
        <begin position="96"/>
        <end position="116"/>
    </location>
</feature>
<dbReference type="Pfam" id="PF06168">
    <property type="entry name" value="DUF981"/>
    <property type="match status" value="1"/>
</dbReference>